<dbReference type="Proteomes" id="UP000233654">
    <property type="component" value="Unassembled WGS sequence"/>
</dbReference>
<keyword evidence="1" id="KW-0812">Transmembrane</keyword>
<feature type="transmembrane region" description="Helical" evidence="1">
    <location>
        <begin position="6"/>
        <end position="27"/>
    </location>
</feature>
<proteinExistence type="predicted"/>
<evidence type="ECO:0000313" key="4">
    <source>
        <dbReference type="Proteomes" id="UP000233654"/>
    </source>
</evidence>
<dbReference type="InterPro" id="IPR007484">
    <property type="entry name" value="Peptidase_M28"/>
</dbReference>
<sequence length="329" mass="35188">MNRRGNIWLILTLVLGLVIGVAGGYFAQAKLRAPKKPVATAHKKAESRKYNAPASTDVERIRQIMSYLSSNIGPRPEGKAQEKQAASFLVTEFEKAGYKVGMDQFALSGGQTSTNLVTADPGGTSEFTFFICAHMDSKSGAPGANDNASGCAAVLELARTIKGTRHFPEVRFLIFGAEEENSAGTARHGSRYYLGTQPPVERAKILGVLSIDTIGVGPEMTFRDWGSRSAPLADALVQYTKSKGLNGTRLQGNKSDHEPFGEIGIPAVWLERMASGGKSDNSIHSSGDAMNHVFVNLVAETVDVVKDYLLGLDEAACRKMAAASKVPVP</sequence>
<dbReference type="InterPro" id="IPR045175">
    <property type="entry name" value="M28_fam"/>
</dbReference>
<evidence type="ECO:0000259" key="2">
    <source>
        <dbReference type="Pfam" id="PF04389"/>
    </source>
</evidence>
<dbReference type="PANTHER" id="PTHR12147">
    <property type="entry name" value="METALLOPEPTIDASE M28 FAMILY MEMBER"/>
    <property type="match status" value="1"/>
</dbReference>
<reference evidence="3 4" key="1">
    <citation type="journal article" date="2017" name="ISME J.">
        <title>Potential for microbial H2 and metal transformations associated with novel bacteria and archaea in deep terrestrial subsurface sediments.</title>
        <authorList>
            <person name="Hernsdorf A.W."/>
            <person name="Amano Y."/>
            <person name="Miyakawa K."/>
            <person name="Ise K."/>
            <person name="Suzuki Y."/>
            <person name="Anantharaman K."/>
            <person name="Probst A."/>
            <person name="Burstein D."/>
            <person name="Thomas B.C."/>
            <person name="Banfield J.F."/>
        </authorList>
    </citation>
    <scope>NUCLEOTIDE SEQUENCE [LARGE SCALE GENOMIC DNA]</scope>
    <source>
        <strain evidence="3">HGW-Actinobacteria-3</strain>
    </source>
</reference>
<dbReference type="AlphaFoldDB" id="A0A2N3G4H1"/>
<accession>A0A2N3G4H1</accession>
<evidence type="ECO:0000256" key="1">
    <source>
        <dbReference type="SAM" id="Phobius"/>
    </source>
</evidence>
<organism evidence="3 4">
    <name type="scientific">Candidatus Anoxymicrobium japonicum</name>
    <dbReference type="NCBI Taxonomy" id="2013648"/>
    <lineage>
        <taxon>Bacteria</taxon>
        <taxon>Bacillati</taxon>
        <taxon>Actinomycetota</taxon>
        <taxon>Candidatus Geothermincolia</taxon>
        <taxon>Candidatus Geothermincolales</taxon>
        <taxon>Candidatus Anoxymicrobiaceae</taxon>
        <taxon>Candidatus Anoxymicrobium</taxon>
    </lineage>
</organism>
<feature type="domain" description="Peptidase M28" evidence="2">
    <location>
        <begin position="116"/>
        <end position="306"/>
    </location>
</feature>
<evidence type="ECO:0000313" key="3">
    <source>
        <dbReference type="EMBL" id="PKQ27620.1"/>
    </source>
</evidence>
<keyword evidence="1" id="KW-1133">Transmembrane helix</keyword>
<comment type="caution">
    <text evidence="3">The sequence shown here is derived from an EMBL/GenBank/DDBJ whole genome shotgun (WGS) entry which is preliminary data.</text>
</comment>
<name>A0A2N3G4H1_9ACTN</name>
<dbReference type="GO" id="GO:0006508">
    <property type="term" value="P:proteolysis"/>
    <property type="evidence" value="ECO:0007669"/>
    <property type="project" value="InterPro"/>
</dbReference>
<gene>
    <name evidence="3" type="ORF">CVT63_07015</name>
</gene>
<dbReference type="PANTHER" id="PTHR12147:SF26">
    <property type="entry name" value="PEPTIDASE M28 DOMAIN-CONTAINING PROTEIN"/>
    <property type="match status" value="1"/>
</dbReference>
<dbReference type="EMBL" id="PHEX01000071">
    <property type="protein sequence ID" value="PKQ27620.1"/>
    <property type="molecule type" value="Genomic_DNA"/>
</dbReference>
<protein>
    <recommendedName>
        <fullName evidence="2">Peptidase M28 domain-containing protein</fullName>
    </recommendedName>
</protein>
<dbReference type="Pfam" id="PF04389">
    <property type="entry name" value="Peptidase_M28"/>
    <property type="match status" value="1"/>
</dbReference>
<dbReference type="SUPFAM" id="SSF53187">
    <property type="entry name" value="Zn-dependent exopeptidases"/>
    <property type="match status" value="1"/>
</dbReference>
<keyword evidence="1" id="KW-0472">Membrane</keyword>
<dbReference type="Gene3D" id="3.40.630.10">
    <property type="entry name" value="Zn peptidases"/>
    <property type="match status" value="1"/>
</dbReference>
<dbReference type="GO" id="GO:0008235">
    <property type="term" value="F:metalloexopeptidase activity"/>
    <property type="evidence" value="ECO:0007669"/>
    <property type="project" value="InterPro"/>
</dbReference>